<sequence length="176" mass="16856">MNLIRAVICSAAALGTAVTAPATASATPLHCTAERGADLTRIEGGTGCRAATDERGLALATGSDGVGYAYAAMGATAFGLGAAGGVGASEGFGGIPIALGFGPDAMALSSVADPVPYDGQQVAVAIAFEGSRAEVGGTADGTVVCLGAGAFAWNTTSGASCLATPFGNWTPTPPAS</sequence>
<name>A0ABS0DE44_9NOCA</name>
<evidence type="ECO:0000256" key="1">
    <source>
        <dbReference type="SAM" id="SignalP"/>
    </source>
</evidence>
<evidence type="ECO:0008006" key="4">
    <source>
        <dbReference type="Google" id="ProtNLM"/>
    </source>
</evidence>
<accession>A0ABS0DE44</accession>
<keyword evidence="3" id="KW-1185">Reference proteome</keyword>
<comment type="caution">
    <text evidence="2">The sequence shown here is derived from an EMBL/GenBank/DDBJ whole genome shotgun (WGS) entry which is preliminary data.</text>
</comment>
<evidence type="ECO:0000313" key="3">
    <source>
        <dbReference type="Proteomes" id="UP000707731"/>
    </source>
</evidence>
<feature type="chain" id="PRO_5047051972" description="Protein kinase" evidence="1">
    <location>
        <begin position="25"/>
        <end position="176"/>
    </location>
</feature>
<dbReference type="EMBL" id="JADLQN010000003">
    <property type="protein sequence ID" value="MBF6356737.1"/>
    <property type="molecule type" value="Genomic_DNA"/>
</dbReference>
<organism evidence="2 3">
    <name type="scientific">Nocardia higoensis</name>
    <dbReference type="NCBI Taxonomy" id="228599"/>
    <lineage>
        <taxon>Bacteria</taxon>
        <taxon>Bacillati</taxon>
        <taxon>Actinomycetota</taxon>
        <taxon>Actinomycetes</taxon>
        <taxon>Mycobacteriales</taxon>
        <taxon>Nocardiaceae</taxon>
        <taxon>Nocardia</taxon>
    </lineage>
</organism>
<gene>
    <name evidence="2" type="ORF">IU449_19665</name>
</gene>
<dbReference type="Proteomes" id="UP000707731">
    <property type="component" value="Unassembled WGS sequence"/>
</dbReference>
<evidence type="ECO:0000313" key="2">
    <source>
        <dbReference type="EMBL" id="MBF6356737.1"/>
    </source>
</evidence>
<dbReference type="Pfam" id="PF20550">
    <property type="entry name" value="DUF6764"/>
    <property type="match status" value="1"/>
</dbReference>
<reference evidence="2 3" key="1">
    <citation type="submission" date="2020-10" db="EMBL/GenBank/DDBJ databases">
        <title>Identification of Nocardia species via Next-generation sequencing and recognition of intraspecies genetic diversity.</title>
        <authorList>
            <person name="Li P."/>
            <person name="Li P."/>
            <person name="Lu B."/>
        </authorList>
    </citation>
    <scope>NUCLEOTIDE SEQUENCE [LARGE SCALE GENOMIC DNA]</scope>
    <source>
        <strain evidence="2 3">BJ06-0143</strain>
    </source>
</reference>
<keyword evidence="1" id="KW-0732">Signal</keyword>
<dbReference type="RefSeq" id="WP_195003566.1">
    <property type="nucleotide sequence ID" value="NZ_JADLQN010000003.1"/>
</dbReference>
<feature type="signal peptide" evidence="1">
    <location>
        <begin position="1"/>
        <end position="24"/>
    </location>
</feature>
<proteinExistence type="predicted"/>
<dbReference type="InterPro" id="IPR046652">
    <property type="entry name" value="DUF6764"/>
</dbReference>
<protein>
    <recommendedName>
        <fullName evidence="4">Protein kinase</fullName>
    </recommendedName>
</protein>